<accession>A0A448XHM0</accession>
<dbReference type="AlphaFoldDB" id="A0A448XHM0"/>
<reference evidence="2" key="1">
    <citation type="submission" date="2018-11" db="EMBL/GenBank/DDBJ databases">
        <authorList>
            <consortium name="Pathogen Informatics"/>
        </authorList>
    </citation>
    <scope>NUCLEOTIDE SEQUENCE</scope>
</reference>
<name>A0A448XHM0_9PLAT</name>
<comment type="caution">
    <text evidence="2">The sequence shown here is derived from an EMBL/GenBank/DDBJ whole genome shotgun (WGS) entry which is preliminary data.</text>
</comment>
<evidence type="ECO:0000313" key="3">
    <source>
        <dbReference type="Proteomes" id="UP000784294"/>
    </source>
</evidence>
<organism evidence="2 3">
    <name type="scientific">Protopolystoma xenopodis</name>
    <dbReference type="NCBI Taxonomy" id="117903"/>
    <lineage>
        <taxon>Eukaryota</taxon>
        <taxon>Metazoa</taxon>
        <taxon>Spiralia</taxon>
        <taxon>Lophotrochozoa</taxon>
        <taxon>Platyhelminthes</taxon>
        <taxon>Monogenea</taxon>
        <taxon>Polyopisthocotylea</taxon>
        <taxon>Polystomatidea</taxon>
        <taxon>Polystomatidae</taxon>
        <taxon>Protopolystoma</taxon>
    </lineage>
</organism>
<dbReference type="EMBL" id="CAAALY010252800">
    <property type="protein sequence ID" value="VEL36641.1"/>
    <property type="molecule type" value="Genomic_DNA"/>
</dbReference>
<protein>
    <submittedName>
        <fullName evidence="2">Uncharacterized protein</fullName>
    </submittedName>
</protein>
<evidence type="ECO:0000313" key="2">
    <source>
        <dbReference type="EMBL" id="VEL36641.1"/>
    </source>
</evidence>
<feature type="region of interest" description="Disordered" evidence="1">
    <location>
        <begin position="65"/>
        <end position="90"/>
    </location>
</feature>
<sequence length="109" mass="11754">MHFSSKLANKCCSLPLCVRHNRMAVIGKSVHCKTSDPVSLPVIRPSVQTGCCMVELTLATGNKTEQQTSNLVQQQSAYRPSSNPNQPVPRAHYASGVGLLDGILFSDLS</sequence>
<dbReference type="Proteomes" id="UP000784294">
    <property type="component" value="Unassembled WGS sequence"/>
</dbReference>
<proteinExistence type="predicted"/>
<gene>
    <name evidence="2" type="ORF">PXEA_LOCUS30081</name>
</gene>
<feature type="compositionally biased region" description="Polar residues" evidence="1">
    <location>
        <begin position="65"/>
        <end position="85"/>
    </location>
</feature>
<keyword evidence="3" id="KW-1185">Reference proteome</keyword>
<evidence type="ECO:0000256" key="1">
    <source>
        <dbReference type="SAM" id="MobiDB-lite"/>
    </source>
</evidence>